<dbReference type="AlphaFoldDB" id="A0A183C783"/>
<accession>A0A183C783</accession>
<reference evidence="1" key="1">
    <citation type="submission" date="2013-12" db="EMBL/GenBank/DDBJ databases">
        <authorList>
            <person name="Aslett M."/>
        </authorList>
    </citation>
    <scope>NUCLEOTIDE SEQUENCE [LARGE SCALE GENOMIC DNA]</scope>
    <source>
        <strain evidence="1">Lindley</strain>
    </source>
</reference>
<dbReference type="WBParaSite" id="GPLIN_000872900">
    <property type="protein sequence ID" value="GPLIN_000872900"/>
    <property type="gene ID" value="GPLIN_000872900"/>
</dbReference>
<reference evidence="1" key="2">
    <citation type="submission" date="2014-05" db="EMBL/GenBank/DDBJ databases">
        <title>The genome and life-stage specific transcriptomes of Globodera pallida elucidate key aspects of plant parasitism by a cyst nematode.</title>
        <authorList>
            <person name="Cotton J.A."/>
            <person name="Lilley C.J."/>
            <person name="Jones L.M."/>
            <person name="Kikuchi T."/>
            <person name="Reid A.J."/>
            <person name="Thorpe P."/>
            <person name="Tsai I.J."/>
            <person name="Beasley H."/>
            <person name="Blok V."/>
            <person name="Cock P.J.A."/>
            <person name="Van den Akker S.E."/>
            <person name="Holroyd N."/>
            <person name="Hunt M."/>
            <person name="Mantelin S."/>
            <person name="Naghra H."/>
            <person name="Pain A."/>
            <person name="Palomares-Rius J.E."/>
            <person name="Zarowiecki M."/>
            <person name="Berriman M."/>
            <person name="Jones J.T."/>
            <person name="Urwin P.E."/>
        </authorList>
    </citation>
    <scope>NUCLEOTIDE SEQUENCE [LARGE SCALE GENOMIC DNA]</scope>
    <source>
        <strain evidence="1">Lindley</strain>
    </source>
</reference>
<name>A0A183C783_GLOPA</name>
<keyword evidence="1" id="KW-1185">Reference proteome</keyword>
<sequence length="84" mass="9356">MGSCFSIGSEGLPPIVLINGVATRQHHHLQQHHHHQCCHNCQPYYADHWRWSCGDGRGTGGGGRGTQNSYATASYYGRTRIKHL</sequence>
<protein>
    <submittedName>
        <fullName evidence="2">Uncharacterized protein</fullName>
    </submittedName>
</protein>
<evidence type="ECO:0000313" key="1">
    <source>
        <dbReference type="Proteomes" id="UP000050741"/>
    </source>
</evidence>
<proteinExistence type="predicted"/>
<evidence type="ECO:0000313" key="2">
    <source>
        <dbReference type="WBParaSite" id="GPLIN_000872900"/>
    </source>
</evidence>
<dbReference type="Proteomes" id="UP000050741">
    <property type="component" value="Unassembled WGS sequence"/>
</dbReference>
<reference evidence="2" key="3">
    <citation type="submission" date="2016-06" db="UniProtKB">
        <authorList>
            <consortium name="WormBaseParasite"/>
        </authorList>
    </citation>
    <scope>IDENTIFICATION</scope>
</reference>
<organism evidence="1 2">
    <name type="scientific">Globodera pallida</name>
    <name type="common">Potato cyst nematode worm</name>
    <name type="synonym">Heterodera pallida</name>
    <dbReference type="NCBI Taxonomy" id="36090"/>
    <lineage>
        <taxon>Eukaryota</taxon>
        <taxon>Metazoa</taxon>
        <taxon>Ecdysozoa</taxon>
        <taxon>Nematoda</taxon>
        <taxon>Chromadorea</taxon>
        <taxon>Rhabditida</taxon>
        <taxon>Tylenchina</taxon>
        <taxon>Tylenchomorpha</taxon>
        <taxon>Tylenchoidea</taxon>
        <taxon>Heteroderidae</taxon>
        <taxon>Heteroderinae</taxon>
        <taxon>Globodera</taxon>
    </lineage>
</organism>